<gene>
    <name evidence="1" type="ORF">LSALG_LOCUS14082</name>
</gene>
<reference evidence="1" key="1">
    <citation type="submission" date="2023-04" db="EMBL/GenBank/DDBJ databases">
        <authorList>
            <person name="Vijverberg K."/>
            <person name="Xiong W."/>
            <person name="Schranz E."/>
        </authorList>
    </citation>
    <scope>NUCLEOTIDE SEQUENCE</scope>
</reference>
<sequence>MCLNLALIVDYMLSMSDLPSSFISAALGSHRSPHRSCYSFGTSITPQKLRFYPFLLPFPFIAYIFHSPPINLIQSHAPLPRQNLANLRVLFQFLRLRLCNTASDVGAHFAWREGVGSSTASADLWVS</sequence>
<dbReference type="Proteomes" id="UP001177003">
    <property type="component" value="Chromosome 2"/>
</dbReference>
<name>A0AA36DW52_LACSI</name>
<protein>
    <submittedName>
        <fullName evidence="1">Uncharacterized protein</fullName>
    </submittedName>
</protein>
<proteinExistence type="predicted"/>
<dbReference type="AlphaFoldDB" id="A0AA36DW52"/>
<dbReference type="EMBL" id="OX465078">
    <property type="protein sequence ID" value="CAI9273969.1"/>
    <property type="molecule type" value="Genomic_DNA"/>
</dbReference>
<organism evidence="1 2">
    <name type="scientific">Lactuca saligna</name>
    <name type="common">Willowleaf lettuce</name>
    <dbReference type="NCBI Taxonomy" id="75948"/>
    <lineage>
        <taxon>Eukaryota</taxon>
        <taxon>Viridiplantae</taxon>
        <taxon>Streptophyta</taxon>
        <taxon>Embryophyta</taxon>
        <taxon>Tracheophyta</taxon>
        <taxon>Spermatophyta</taxon>
        <taxon>Magnoliopsida</taxon>
        <taxon>eudicotyledons</taxon>
        <taxon>Gunneridae</taxon>
        <taxon>Pentapetalae</taxon>
        <taxon>asterids</taxon>
        <taxon>campanulids</taxon>
        <taxon>Asterales</taxon>
        <taxon>Asteraceae</taxon>
        <taxon>Cichorioideae</taxon>
        <taxon>Cichorieae</taxon>
        <taxon>Lactucinae</taxon>
        <taxon>Lactuca</taxon>
    </lineage>
</organism>
<evidence type="ECO:0000313" key="2">
    <source>
        <dbReference type="Proteomes" id="UP001177003"/>
    </source>
</evidence>
<keyword evidence="2" id="KW-1185">Reference proteome</keyword>
<evidence type="ECO:0000313" key="1">
    <source>
        <dbReference type="EMBL" id="CAI9273969.1"/>
    </source>
</evidence>
<accession>A0AA36DW52</accession>